<reference evidence="1 2" key="1">
    <citation type="submission" date="2015-08" db="EMBL/GenBank/DDBJ databases">
        <title>Emmonsia species relationships and genome sequence.</title>
        <authorList>
            <person name="Cuomo C.A."/>
            <person name="Schwartz I.S."/>
            <person name="Kenyon C."/>
            <person name="De Hoog G.S."/>
            <person name="Govender N.P."/>
            <person name="Botha A."/>
            <person name="Moreno L."/>
            <person name="De Vries M."/>
            <person name="Munoz J.F."/>
            <person name="Stielow J.B."/>
        </authorList>
    </citation>
    <scope>NUCLEOTIDE SEQUENCE [LARGE SCALE GENOMIC DNA]</scope>
    <source>
        <strain evidence="1 2">EI222</strain>
    </source>
</reference>
<name>A0A1J9R6Q6_9EURO</name>
<proteinExistence type="predicted"/>
<keyword evidence="2" id="KW-1185">Reference proteome</keyword>
<dbReference type="VEuPathDB" id="FungiDB:ACJ73_04984"/>
<comment type="caution">
    <text evidence="1">The sequence shown here is derived from an EMBL/GenBank/DDBJ whole genome shotgun (WGS) entry which is preliminary data.</text>
</comment>
<sequence length="67" mass="7406">MQFGADIVHFMNANFCIQSEFIQPTLKLCVTSTLPGAEPASQGDFETDMALASQKHEDALHMRMCNS</sequence>
<evidence type="ECO:0000313" key="2">
    <source>
        <dbReference type="Proteomes" id="UP000242791"/>
    </source>
</evidence>
<gene>
    <name evidence="1" type="ORF">ACJ73_04984</name>
</gene>
<accession>A0A1J9R6Q6</accession>
<dbReference type="EMBL" id="LGTZ01000739">
    <property type="protein sequence ID" value="OJD23660.1"/>
    <property type="molecule type" value="Genomic_DNA"/>
</dbReference>
<organism evidence="1 2">
    <name type="scientific">Blastomyces percursus</name>
    <dbReference type="NCBI Taxonomy" id="1658174"/>
    <lineage>
        <taxon>Eukaryota</taxon>
        <taxon>Fungi</taxon>
        <taxon>Dikarya</taxon>
        <taxon>Ascomycota</taxon>
        <taxon>Pezizomycotina</taxon>
        <taxon>Eurotiomycetes</taxon>
        <taxon>Eurotiomycetidae</taxon>
        <taxon>Onygenales</taxon>
        <taxon>Ajellomycetaceae</taxon>
        <taxon>Blastomyces</taxon>
    </lineage>
</organism>
<dbReference type="Proteomes" id="UP000242791">
    <property type="component" value="Unassembled WGS sequence"/>
</dbReference>
<protein>
    <submittedName>
        <fullName evidence="1">Uncharacterized protein</fullName>
    </submittedName>
</protein>
<evidence type="ECO:0000313" key="1">
    <source>
        <dbReference type="EMBL" id="OJD23660.1"/>
    </source>
</evidence>
<dbReference type="AlphaFoldDB" id="A0A1J9R6Q6"/>